<evidence type="ECO:0000256" key="4">
    <source>
        <dbReference type="ARBA" id="ARBA00022815"/>
    </source>
</evidence>
<dbReference type="Pfam" id="PF02044">
    <property type="entry name" value="Bombesin"/>
    <property type="match status" value="1"/>
</dbReference>
<sequence length="142" mass="16032">MPGLPPSRLFQLSFLAQLLLFSFISVSASVSLDVTKERNKVAKLKVNPRGNLWATGHFMGKKSIPDSPVLQYPEEAALSSVPLAYSPAHSPEDLKELLVRELLKNPLQQRQLDESRVKFDLNDQASELLMKILEKYVENTRK</sequence>
<evidence type="ECO:0000256" key="1">
    <source>
        <dbReference type="ARBA" id="ARBA00004613"/>
    </source>
</evidence>
<dbReference type="PROSITE" id="PS00257">
    <property type="entry name" value="BOMBESIN"/>
    <property type="match status" value="1"/>
</dbReference>
<dbReference type="GO" id="GO:0043005">
    <property type="term" value="C:neuron projection"/>
    <property type="evidence" value="ECO:0007669"/>
    <property type="project" value="TreeGrafter"/>
</dbReference>
<evidence type="ECO:0000313" key="7">
    <source>
        <dbReference type="RefSeq" id="XP_030046218.1"/>
    </source>
</evidence>
<dbReference type="FunCoup" id="A0A6P7X165">
    <property type="interactions" value="353"/>
</dbReference>
<dbReference type="GO" id="GO:0031710">
    <property type="term" value="F:neuromedin B receptor binding"/>
    <property type="evidence" value="ECO:0007669"/>
    <property type="project" value="TreeGrafter"/>
</dbReference>
<evidence type="ECO:0000313" key="6">
    <source>
        <dbReference type="Proteomes" id="UP000515156"/>
    </source>
</evidence>
<dbReference type="Proteomes" id="UP000515156">
    <property type="component" value="Chromosome 1"/>
</dbReference>
<dbReference type="PANTHER" id="PTHR16866">
    <property type="entry name" value="GASTRIN-RELEASING PEPTIDE"/>
    <property type="match status" value="1"/>
</dbReference>
<dbReference type="AlphaFoldDB" id="A0A6P7X165"/>
<dbReference type="GO" id="GO:0007218">
    <property type="term" value="P:neuropeptide signaling pathway"/>
    <property type="evidence" value="ECO:0007669"/>
    <property type="project" value="InterPro"/>
</dbReference>
<reference evidence="7" key="1">
    <citation type="submission" date="2025-08" db="UniProtKB">
        <authorList>
            <consortium name="RefSeq"/>
        </authorList>
    </citation>
    <scope>IDENTIFICATION</scope>
</reference>
<feature type="chain" id="PRO_5027596922" evidence="5">
    <location>
        <begin position="29"/>
        <end position="142"/>
    </location>
</feature>
<comment type="similarity">
    <text evidence="2">Belongs to the bombesin/neuromedin-B/ranatensin family.</text>
</comment>
<dbReference type="GeneID" id="115460597"/>
<dbReference type="GO" id="GO:0005576">
    <property type="term" value="C:extracellular region"/>
    <property type="evidence" value="ECO:0007669"/>
    <property type="project" value="UniProtKB-SubCell"/>
</dbReference>
<dbReference type="KEGG" id="muo:115460597"/>
<evidence type="ECO:0000256" key="3">
    <source>
        <dbReference type="ARBA" id="ARBA00022525"/>
    </source>
</evidence>
<organism evidence="6 7">
    <name type="scientific">Microcaecilia unicolor</name>
    <dbReference type="NCBI Taxonomy" id="1415580"/>
    <lineage>
        <taxon>Eukaryota</taxon>
        <taxon>Metazoa</taxon>
        <taxon>Chordata</taxon>
        <taxon>Craniata</taxon>
        <taxon>Vertebrata</taxon>
        <taxon>Euteleostomi</taxon>
        <taxon>Amphibia</taxon>
        <taxon>Gymnophiona</taxon>
        <taxon>Siphonopidae</taxon>
        <taxon>Microcaecilia</taxon>
    </lineage>
</organism>
<protein>
    <submittedName>
        <fullName evidence="7">Neuromedin-B</fullName>
    </submittedName>
</protein>
<keyword evidence="4" id="KW-0027">Amidation</keyword>
<keyword evidence="5" id="KW-0732">Signal</keyword>
<evidence type="ECO:0000256" key="5">
    <source>
        <dbReference type="SAM" id="SignalP"/>
    </source>
</evidence>
<dbReference type="InterPro" id="IPR000874">
    <property type="entry name" value="Bombesin"/>
</dbReference>
<dbReference type="GO" id="GO:0046887">
    <property type="term" value="P:positive regulation of hormone secretion"/>
    <property type="evidence" value="ECO:0007669"/>
    <property type="project" value="TreeGrafter"/>
</dbReference>
<accession>A0A6P7X165</accession>
<gene>
    <name evidence="7" type="primary">NMB</name>
</gene>
<dbReference type="RefSeq" id="XP_030046218.1">
    <property type="nucleotide sequence ID" value="XM_030190358.1"/>
</dbReference>
<dbReference type="PANTHER" id="PTHR16866:SF3">
    <property type="entry name" value="NEUROMEDIN-B"/>
    <property type="match status" value="1"/>
</dbReference>
<feature type="signal peptide" evidence="5">
    <location>
        <begin position="1"/>
        <end position="28"/>
    </location>
</feature>
<name>A0A6P7X165_9AMPH</name>
<dbReference type="GO" id="GO:0005184">
    <property type="term" value="F:neuropeptide hormone activity"/>
    <property type="evidence" value="ECO:0007669"/>
    <property type="project" value="TreeGrafter"/>
</dbReference>
<keyword evidence="6" id="KW-1185">Reference proteome</keyword>
<comment type="subcellular location">
    <subcellularLocation>
        <location evidence="1">Secreted</location>
    </subcellularLocation>
</comment>
<keyword evidence="3" id="KW-0964">Secreted</keyword>
<dbReference type="CTD" id="4828"/>
<evidence type="ECO:0000256" key="2">
    <source>
        <dbReference type="ARBA" id="ARBA00010012"/>
    </source>
</evidence>
<dbReference type="InParanoid" id="A0A6P7X165"/>
<dbReference type="OrthoDB" id="9903254at2759"/>
<proteinExistence type="inferred from homology"/>